<dbReference type="PROSITE" id="PS51782">
    <property type="entry name" value="LYSM"/>
    <property type="match status" value="1"/>
</dbReference>
<dbReference type="AlphaFoldDB" id="A0A1I2IMQ0"/>
<keyword evidence="2" id="KW-0732">Signal</keyword>
<gene>
    <name evidence="4" type="ORF">SAMN04488120_10494</name>
</gene>
<evidence type="ECO:0000313" key="5">
    <source>
        <dbReference type="Proteomes" id="UP000199771"/>
    </source>
</evidence>
<dbReference type="CDD" id="cd00118">
    <property type="entry name" value="LysM"/>
    <property type="match status" value="1"/>
</dbReference>
<sequence length="348" mass="39131">MNLRRCAIAALFAVCLGQPATAQENEPSIWPRLVADMRLVDDEQPEVRRWAAYYARYPDSFQRVLARAQPFLWHIVEAVERRDMPAEIALLPAVESGFDPHARSPQQAHGLWQFVPGTGRALGLHTTRDYDARRDLVASTEAALDYLQDLHERFHDWHLALAAYNVGSARLTTLLRSQPDAADFWSLNLPRETHEHVRRLMGIALLVEMPQAFGVSLPAIPDRKTTELIALERPVNLQRAAHRAGIDEALIRAYNPGLQNLRNSSGKKVLVLPNAEAARMRAALASERFPPEGTAARNVVVYVVQPGDSLWQIARRYDVRVRDILRHNGLTDAAIIRPGRRIEVPVSS</sequence>
<dbReference type="CDD" id="cd16894">
    <property type="entry name" value="MltD-like"/>
    <property type="match status" value="1"/>
</dbReference>
<dbReference type="GO" id="GO:0016020">
    <property type="term" value="C:membrane"/>
    <property type="evidence" value="ECO:0007669"/>
    <property type="project" value="InterPro"/>
</dbReference>
<protein>
    <submittedName>
        <fullName evidence="4">Membrane-bound lytic murein transglycosylase D</fullName>
    </submittedName>
</protein>
<dbReference type="InterPro" id="IPR000189">
    <property type="entry name" value="Transglyc_AS"/>
</dbReference>
<dbReference type="GO" id="GO:0000270">
    <property type="term" value="P:peptidoglycan metabolic process"/>
    <property type="evidence" value="ECO:0007669"/>
    <property type="project" value="InterPro"/>
</dbReference>
<dbReference type="GO" id="GO:0008933">
    <property type="term" value="F:peptidoglycan lytic transglycosylase activity"/>
    <property type="evidence" value="ECO:0007669"/>
    <property type="project" value="InterPro"/>
</dbReference>
<dbReference type="InterPro" id="IPR023346">
    <property type="entry name" value="Lysozyme-like_dom_sf"/>
</dbReference>
<dbReference type="EMBL" id="FOOC01000004">
    <property type="protein sequence ID" value="SFF43534.1"/>
    <property type="molecule type" value="Genomic_DNA"/>
</dbReference>
<dbReference type="SMART" id="SM00257">
    <property type="entry name" value="LysM"/>
    <property type="match status" value="1"/>
</dbReference>
<dbReference type="Gene3D" id="3.10.350.10">
    <property type="entry name" value="LysM domain"/>
    <property type="match status" value="1"/>
</dbReference>
<reference evidence="4 5" key="1">
    <citation type="submission" date="2016-10" db="EMBL/GenBank/DDBJ databases">
        <authorList>
            <person name="de Groot N.N."/>
        </authorList>
    </citation>
    <scope>NUCLEOTIDE SEQUENCE [LARGE SCALE GENOMIC DNA]</scope>
    <source>
        <strain evidence="4 5">DSM 23609</strain>
    </source>
</reference>
<proteinExistence type="inferred from homology"/>
<evidence type="ECO:0000256" key="1">
    <source>
        <dbReference type="ARBA" id="ARBA00007734"/>
    </source>
</evidence>
<dbReference type="Proteomes" id="UP000199771">
    <property type="component" value="Unassembled WGS sequence"/>
</dbReference>
<evidence type="ECO:0000256" key="2">
    <source>
        <dbReference type="SAM" id="SignalP"/>
    </source>
</evidence>
<dbReference type="InterPro" id="IPR036779">
    <property type="entry name" value="LysM_dom_sf"/>
</dbReference>
<evidence type="ECO:0000313" key="4">
    <source>
        <dbReference type="EMBL" id="SFF43534.1"/>
    </source>
</evidence>
<feature type="signal peptide" evidence="2">
    <location>
        <begin position="1"/>
        <end position="22"/>
    </location>
</feature>
<dbReference type="SUPFAM" id="SSF54106">
    <property type="entry name" value="LysM domain"/>
    <property type="match status" value="1"/>
</dbReference>
<dbReference type="SUPFAM" id="SSF53955">
    <property type="entry name" value="Lysozyme-like"/>
    <property type="match status" value="1"/>
</dbReference>
<organism evidence="4 5">
    <name type="scientific">Fontimonas thermophila</name>
    <dbReference type="NCBI Taxonomy" id="1076937"/>
    <lineage>
        <taxon>Bacteria</taxon>
        <taxon>Pseudomonadati</taxon>
        <taxon>Pseudomonadota</taxon>
        <taxon>Gammaproteobacteria</taxon>
        <taxon>Nevskiales</taxon>
        <taxon>Nevskiaceae</taxon>
        <taxon>Fontimonas</taxon>
    </lineage>
</organism>
<dbReference type="RefSeq" id="WP_159431094.1">
    <property type="nucleotide sequence ID" value="NZ_FOOC01000004.1"/>
</dbReference>
<dbReference type="STRING" id="1076937.SAMN04488120_10494"/>
<dbReference type="Pfam" id="PF01476">
    <property type="entry name" value="LysM"/>
    <property type="match status" value="1"/>
</dbReference>
<dbReference type="Pfam" id="PF01464">
    <property type="entry name" value="SLT"/>
    <property type="match status" value="1"/>
</dbReference>
<dbReference type="Gene3D" id="1.10.530.10">
    <property type="match status" value="1"/>
</dbReference>
<evidence type="ECO:0000259" key="3">
    <source>
        <dbReference type="PROSITE" id="PS51782"/>
    </source>
</evidence>
<name>A0A1I2IMQ0_9GAMM</name>
<comment type="similarity">
    <text evidence="1">Belongs to the transglycosylase Slt family.</text>
</comment>
<dbReference type="InterPro" id="IPR008258">
    <property type="entry name" value="Transglycosylase_SLT_dom_1"/>
</dbReference>
<dbReference type="PANTHER" id="PTHR37423">
    <property type="entry name" value="SOLUBLE LYTIC MUREIN TRANSGLYCOSYLASE-RELATED"/>
    <property type="match status" value="1"/>
</dbReference>
<dbReference type="PROSITE" id="PS00922">
    <property type="entry name" value="TRANSGLYCOSYLASE"/>
    <property type="match status" value="1"/>
</dbReference>
<dbReference type="PANTHER" id="PTHR37423:SF2">
    <property type="entry name" value="MEMBRANE-BOUND LYTIC MUREIN TRANSGLYCOSYLASE C"/>
    <property type="match status" value="1"/>
</dbReference>
<dbReference type="OrthoDB" id="9815002at2"/>
<feature type="domain" description="LysM" evidence="3">
    <location>
        <begin position="300"/>
        <end position="344"/>
    </location>
</feature>
<feature type="chain" id="PRO_5011664219" evidence="2">
    <location>
        <begin position="23"/>
        <end position="348"/>
    </location>
</feature>
<keyword evidence="5" id="KW-1185">Reference proteome</keyword>
<dbReference type="InterPro" id="IPR018392">
    <property type="entry name" value="LysM"/>
</dbReference>
<accession>A0A1I2IMQ0</accession>